<keyword evidence="2" id="KW-1185">Reference proteome</keyword>
<dbReference type="PANTHER" id="PTHR38471:SF2">
    <property type="entry name" value="FOUR HELIX BUNDLE PROTEIN"/>
    <property type="match status" value="1"/>
</dbReference>
<dbReference type="Gene3D" id="1.20.1440.60">
    <property type="entry name" value="23S rRNA-intervening sequence"/>
    <property type="match status" value="1"/>
</dbReference>
<dbReference type="RefSeq" id="WP_345165025.1">
    <property type="nucleotide sequence ID" value="NZ_BAABGX010000002.1"/>
</dbReference>
<sequence length="117" mass="13148">MENPIKSKSYAFALEIVNLYKRLTSEHREFVLSKQLLRSGTSIGANVAEAIGGITKADFSAKISIAYKEALETEYWLSLLKDAEYIEEATFSKIHAKCVDLSKILFSILKTTGRIDR</sequence>
<dbReference type="SUPFAM" id="SSF158446">
    <property type="entry name" value="IVS-encoded protein-like"/>
    <property type="match status" value="1"/>
</dbReference>
<comment type="caution">
    <text evidence="1">The sequence shown here is derived from an EMBL/GenBank/DDBJ whole genome shotgun (WGS) entry which is preliminary data.</text>
</comment>
<proteinExistence type="predicted"/>
<dbReference type="InterPro" id="IPR036583">
    <property type="entry name" value="23S_rRNA_IVS_sf"/>
</dbReference>
<accession>A0ABP8FJB8</accession>
<dbReference type="EMBL" id="BAABGX010000002">
    <property type="protein sequence ID" value="GAA4305012.1"/>
    <property type="molecule type" value="Genomic_DNA"/>
</dbReference>
<protein>
    <submittedName>
        <fullName evidence="1">Four helix bundle protein</fullName>
    </submittedName>
</protein>
<dbReference type="Pfam" id="PF05635">
    <property type="entry name" value="23S_rRNA_IVP"/>
    <property type="match status" value="1"/>
</dbReference>
<dbReference type="NCBIfam" id="TIGR02436">
    <property type="entry name" value="four helix bundle protein"/>
    <property type="match status" value="1"/>
</dbReference>
<dbReference type="PIRSF" id="PIRSF035652">
    <property type="entry name" value="CHP02436"/>
    <property type="match status" value="1"/>
</dbReference>
<dbReference type="PANTHER" id="PTHR38471">
    <property type="entry name" value="FOUR HELIX BUNDLE PROTEIN"/>
    <property type="match status" value="1"/>
</dbReference>
<gene>
    <name evidence="1" type="ORF">GCM10023183_18800</name>
</gene>
<reference evidence="2" key="1">
    <citation type="journal article" date="2019" name="Int. J. Syst. Evol. Microbiol.">
        <title>The Global Catalogue of Microorganisms (GCM) 10K type strain sequencing project: providing services to taxonomists for standard genome sequencing and annotation.</title>
        <authorList>
            <consortium name="The Broad Institute Genomics Platform"/>
            <consortium name="The Broad Institute Genome Sequencing Center for Infectious Disease"/>
            <person name="Wu L."/>
            <person name="Ma J."/>
        </authorList>
    </citation>
    <scope>NUCLEOTIDE SEQUENCE [LARGE SCALE GENOMIC DNA]</scope>
    <source>
        <strain evidence="2">JCM 17917</strain>
    </source>
</reference>
<dbReference type="InterPro" id="IPR012657">
    <property type="entry name" value="23S_rRNA-intervening_sequence"/>
</dbReference>
<evidence type="ECO:0000313" key="1">
    <source>
        <dbReference type="EMBL" id="GAA4305012.1"/>
    </source>
</evidence>
<name>A0ABP8FJB8_9BACT</name>
<dbReference type="Proteomes" id="UP001501844">
    <property type="component" value="Unassembled WGS sequence"/>
</dbReference>
<evidence type="ECO:0000313" key="2">
    <source>
        <dbReference type="Proteomes" id="UP001501844"/>
    </source>
</evidence>
<organism evidence="1 2">
    <name type="scientific">Nibribacter koreensis</name>
    <dbReference type="NCBI Taxonomy" id="1084519"/>
    <lineage>
        <taxon>Bacteria</taxon>
        <taxon>Pseudomonadati</taxon>
        <taxon>Bacteroidota</taxon>
        <taxon>Cytophagia</taxon>
        <taxon>Cytophagales</taxon>
        <taxon>Hymenobacteraceae</taxon>
        <taxon>Nibribacter</taxon>
    </lineage>
</organism>